<dbReference type="GO" id="GO:0007005">
    <property type="term" value="P:mitochondrion organization"/>
    <property type="evidence" value="ECO:0007669"/>
    <property type="project" value="TreeGrafter"/>
</dbReference>
<reference evidence="10 11" key="1">
    <citation type="submission" date="2017-04" db="EMBL/GenBank/DDBJ databases">
        <title>Draft genome sequence of Tuber borchii Vittad., a whitish edible truffle.</title>
        <authorList>
            <consortium name="DOE Joint Genome Institute"/>
            <person name="Murat C."/>
            <person name="Kuo A."/>
            <person name="Barry K.W."/>
            <person name="Clum A."/>
            <person name="Dockter R.B."/>
            <person name="Fauchery L."/>
            <person name="Iotti M."/>
            <person name="Kohler A."/>
            <person name="Labutti K."/>
            <person name="Lindquist E.A."/>
            <person name="Lipzen A."/>
            <person name="Ohm R.A."/>
            <person name="Wang M."/>
            <person name="Grigoriev I.V."/>
            <person name="Zambonelli A."/>
            <person name="Martin F.M."/>
        </authorList>
    </citation>
    <scope>NUCLEOTIDE SEQUENCE [LARGE SCALE GENOMIC DNA]</scope>
    <source>
        <strain evidence="10 11">Tbo3840</strain>
    </source>
</reference>
<evidence type="ECO:0000259" key="9">
    <source>
        <dbReference type="Pfam" id="PF25037"/>
    </source>
</evidence>
<dbReference type="OrthoDB" id="428159at2759"/>
<comment type="similarity">
    <text evidence="1 4">Belongs to the VPS13 family.</text>
</comment>
<feature type="region of interest" description="Disordered" evidence="5">
    <location>
        <begin position="1669"/>
        <end position="1734"/>
    </location>
</feature>
<dbReference type="InterPro" id="IPR009543">
    <property type="entry name" value="VPS13_VAB"/>
</dbReference>
<feature type="domain" description="Chorein N-terminal" evidence="6">
    <location>
        <begin position="22"/>
        <end position="808"/>
    </location>
</feature>
<keyword evidence="11" id="KW-1185">Reference proteome</keyword>
<dbReference type="GO" id="GO:0006869">
    <property type="term" value="P:lipid transport"/>
    <property type="evidence" value="ECO:0007669"/>
    <property type="project" value="UniProtKB-KW"/>
</dbReference>
<dbReference type="EMBL" id="NESQ01000256">
    <property type="protein sequence ID" value="PUU75008.1"/>
    <property type="molecule type" value="Genomic_DNA"/>
</dbReference>
<protein>
    <recommendedName>
        <fullName evidence="4">Vacuolar protein sorting-associated protein</fullName>
    </recommendedName>
</protein>
<dbReference type="Pfam" id="PF25036">
    <property type="entry name" value="VPS13_VAB"/>
    <property type="match status" value="1"/>
</dbReference>
<sequence>MLVSGGWFSEWRITIFTNILVFLSGDVRLRNLELKKEALDQMKLPLNVMEGHLGQLTLQIPWSNLKGKPVKVIIEDVYLLANPKADQEYNEEEEERRKQSVKQEKLQNAELLQDRNTEGMSPEELQKNQSFTNSLVTKILDNLQITVKNIHIRYEDSLSTPGHPFSLGFTLEEFSAVSTNENWEPNFIQDNVSVTHKLAKLGSLAIYWNTDSEHFGGRPNTHAIMVEGFKDLIASESNIPAGHQFVLKPVSGTGHIEMNKTGRADVPKMIARMIFNEIGFILDEDQYRDVLMMIDNFHFYLRHQQYKKYQPKGKSPKEDPRAWLLFAGNAVISRIHEKNKRWSWDYFRERRDDRKRYIGLFKQLKQQEQLPAFETEELKKLEWKLSYEDLRFYRSLARNQLRKERALVKKPGNQQAQGWVSWMWGSAPKREEEQSAVMTDQQRKELYEAIDWDEKKAIAESIDLPRDSVKMQVEASLKTGSFTLKRDPHGDGTEILALLFDTFKSRILQRPDSFYGELSLGGLRVYDGTTKGSLYPQIVRVKDVIPALGLEELDDDDENVPKESDSDAPFFQASFERNPLDESADSAITMKMRSMEIIYNPIFVEEIYNFFKPPERHMESIGALMESAGATVEGIRQQTRAGLEFALEEHKTLNAKLDLQAPLIIIPESICDAKSNCLILDAGHVSLTSDLVKKRDISEIHSKQKLQYSNEDYARLESLMYDKFSLKLESTQVLIGPSVEETKLQLRAKSDRKHLHIVDRININFTVDISILPKASNLTKFRMSGHLPVLHASLSDKKYKALMKIIDVAIPKLGNEGSPNPQKPVRQPAQAWKSKPMPDQAHEHFEEASDGIPNNSPSTHQRTFELKFTVGELRGSLFRADPEGRNPDKQLVLLVAEHFALDFHIRPFDMAAEIILKSLNVEDLIDDDPSTTFKRIVTSDTLQEQSNDNPLFFVKYVKVKRESPEFMTVYEAIETNVDVSISTINVVITRKTVLTLLDFIITTFTNPGNNQTKTSTQVIEGATEDSGEKVLGPAASNDPPEADKIRVKINLDSIGLILNNDGIRLATLSLASADVGIFLMGKTMRIGARLGNFSLFDDVNEGAEEDSPLRQLVTIQGDELADFRYETFDPEAIQSYPGYNSSIYLRSGSIKVSFVEEPFRKIIDYAIKFGKMQALFNAARQAAMNQASQMQENANQIHFDILVRTPIIVFPRTNVSGHAERDLLTAYLGELYAQNKFVSLDNSENSENSAVVNKISAGISKTRLTSEFYFNDGQKEELELLDKLDISFGVTYLEHTCNAERPDLEIEGAMSDLNLKLTQTQFKFLLELSRSIPMVFASDPGDEEIVEQLPTGNIEPAKKTIRRTNEESAKVVHLNPELGVSSDTWTKVDMVFNVGSIALELFTADPDNPVGDLEAASLSRASLSNTNVKLRMISDGSIESELLIDSFNIRDSRLQETNKFRKIMSSTNDQGSQFMASVTISGGAERNLVALLTIDSPRIIFALDYIFALRSFVMSALETEENPVAEASDETSESEDDLSERNGRAKESNEAMSVSFQVNIVDSQVILIANPGISHSEAIVLSTKQILVSRQHALTLQVEEVGMFLCRMDKFETSRLRILDDFAITGSMDNRSLGANQSIQSIRIDVGPLVLRVSLRDILLATQIFNKASEMSSPDKGKPDIEGEAKRLGTSKASGKSLKRRTASGKEPSTAARHGAKSSGASRSQASQGRQATSTIVKREELTANFAGMRVILIGDQHELPLLDLSVKHFNARVKDWSGELDADTSIELFMNIYNFSKSAWEPLIEPWQLGFHMSRSVQLEKLSIDLYSRKMLELTITSQTIALASKAAQFMQQDEDILTKPRGADSPYRIRNQTGFPLHVWAASDPLLGESMAVKLEDGQQVPWRFEEWEKMRENLSPDGSSGIVGIKIENSGFESITEIPVNKEGETLYTLRPPKDNTLHRLLCEVHLGTDNVKYITFRSPLIIENNTQIPVEIGVLDIEAQNIVRVYKILPGESQPAPIEAAYHQSVVVRPDAGFGYNWSQDHLFWRTLLKTPTKCLNCNSQEGNNAPPFYFQMHATFSRNNPAAKSYPCMRIQLSAPLEVQNLLPYDFKFRIYDKHTKKEWTNFLRKGGLSPVHVVELSHLLLMSIDMQDTVYNASDFAIINSDSTEFDKETTLVAKDNQGLELRLQLHYFPISNSGGAFRVAVYSPYVILNKTGLTMMVMSKSLLQSAKVAAGQMQTSTGSSQRAVPYMFSYPNDERQNRAVLKVGNSTWSRPHSFEAIGNVADVVLPSSTKETELHIGISVDEGEGKYKMTKIVTLTPRFILKSKLPEAIQIREPSTGSNNIMTLSPEELLPLHFLKASERKQLTLLFPGINNRWSSPFNISDLGSVHVKMQKANQRQSLIRIDILQEKATIFLHLSIEKKNWPFSIRNESSQEFTFYQADPNQDDDEEKESDFRPVYYKIPPRSIMPYAWDFPAAKSKELVLMVRDRKRHVRLAEIGNLVPFKVETGVIGEDGDPIKKIIEINVRADGPTQTLVLSNYRPSKSLYKPKTNSSSTSVSTNAGFEVKDEDSDIKFQVQIRFAGIGISLINRQLKELAYITFRDLEVKYNESSLLQTLNVLLKWIQIDNQLYGGLFPIILYPSVVPKTGKEMDVHPSLHASITRVKDDSYGVLYIKYATFLLQQMTLEIDEDFIYALLDFSKIPGASWMEPDDGKLCDDDLDIPEPKTDSAGQDMYFELLNIQPAQLDISLLRTEVVNVEDKTSSRNPLLFILNVFTMAIGNINDAPVRLNALMLENARVSMPVLARHLQTHYKNEFLYQIHKILGSADFLGNPVGLFNNISSGVLDIFYEPYNGFIMTDRPTEVGLGFAKGATSFVKKSVFGVSDSLAAATLDKQFQDRRRISRARNRPKHALYGVTSGADSLITSVASGLGGLARKPIEGAEREGALGFFKGLGKGVVGLATKPAIGVFDLASNVTEGIRNTTTVFDAEGLDRVRLTRYIGQDGVVRPYSQREALGQFWLKQLDNGKFFDDEYIAHLELPEQDLVVMLTYSRIMLVKAKRLYCQWDLSLNELQTISMEKTGIALMLRGGRQGPFIPTRDESSRKFLFKKIGLAVNSFNSTAAVS</sequence>
<dbReference type="InterPro" id="IPR056747">
    <property type="entry name" value="VPS13-like_M"/>
</dbReference>
<dbReference type="GO" id="GO:0005794">
    <property type="term" value="C:Golgi apparatus"/>
    <property type="evidence" value="ECO:0007669"/>
    <property type="project" value="UniProtKB-UniRule"/>
</dbReference>
<evidence type="ECO:0000256" key="1">
    <source>
        <dbReference type="ARBA" id="ARBA00006545"/>
    </source>
</evidence>
<comment type="function">
    <text evidence="4">Mediates the transfer of lipids between membranes at organelle contact sites. May play a role in mitochondrial lipid homeostasis.</text>
</comment>
<dbReference type="Pfam" id="PF25033">
    <property type="entry name" value="VPS13_M"/>
    <property type="match status" value="1"/>
</dbReference>
<evidence type="ECO:0000259" key="7">
    <source>
        <dbReference type="Pfam" id="PF25033"/>
    </source>
</evidence>
<proteinExistence type="inferred from homology"/>
<dbReference type="InterPro" id="IPR026847">
    <property type="entry name" value="VPS13"/>
</dbReference>
<evidence type="ECO:0000259" key="8">
    <source>
        <dbReference type="Pfam" id="PF25036"/>
    </source>
</evidence>
<evidence type="ECO:0000256" key="4">
    <source>
        <dbReference type="PIRNR" id="PIRNR037235"/>
    </source>
</evidence>
<evidence type="ECO:0000256" key="5">
    <source>
        <dbReference type="SAM" id="MobiDB-lite"/>
    </source>
</evidence>
<evidence type="ECO:0000256" key="3">
    <source>
        <dbReference type="ARBA" id="ARBA00023055"/>
    </source>
</evidence>
<comment type="caution">
    <text evidence="10">The sequence shown here is derived from an EMBL/GenBank/DDBJ whole genome shotgun (WGS) entry which is preliminary data.</text>
</comment>
<dbReference type="GO" id="GO:0045053">
    <property type="term" value="P:protein retention in Golgi apparatus"/>
    <property type="evidence" value="ECO:0007669"/>
    <property type="project" value="UniProtKB-UniRule"/>
</dbReference>
<dbReference type="InterPro" id="IPR017148">
    <property type="entry name" value="VPS13_fungi"/>
</dbReference>
<keyword evidence="2 4" id="KW-0813">Transport</keyword>
<evidence type="ECO:0000256" key="2">
    <source>
        <dbReference type="ARBA" id="ARBA00022448"/>
    </source>
</evidence>
<feature type="domain" description="Vacuolar protein sorting-associated protein 13 VPS13 adaptor binding" evidence="8">
    <location>
        <begin position="1909"/>
        <end position="2483"/>
    </location>
</feature>
<dbReference type="Proteomes" id="UP000244722">
    <property type="component" value="Unassembled WGS sequence"/>
</dbReference>
<dbReference type="InterPro" id="IPR056748">
    <property type="entry name" value="VPS13-like_C"/>
</dbReference>
<evidence type="ECO:0000313" key="10">
    <source>
        <dbReference type="EMBL" id="PUU75008.1"/>
    </source>
</evidence>
<feature type="domain" description="Intermembrane lipid transfer protein VPS13-like C-terminal" evidence="9">
    <location>
        <begin position="3000"/>
        <end position="3105"/>
    </location>
</feature>
<name>A0A2T6ZHN4_TUBBO</name>
<dbReference type="PIRSF" id="PIRSF037235">
    <property type="entry name" value="VPS13_fungi"/>
    <property type="match status" value="1"/>
</dbReference>
<dbReference type="Pfam" id="PF12624">
    <property type="entry name" value="VPS13_N"/>
    <property type="match status" value="1"/>
</dbReference>
<evidence type="ECO:0000259" key="6">
    <source>
        <dbReference type="Pfam" id="PF12624"/>
    </source>
</evidence>
<dbReference type="PANTHER" id="PTHR16166:SF93">
    <property type="entry name" value="INTERMEMBRANE LIPID TRANSFER PROTEIN VPS13"/>
    <property type="match status" value="1"/>
</dbReference>
<accession>A0A2T6ZHN4</accession>
<dbReference type="PANTHER" id="PTHR16166">
    <property type="entry name" value="VACUOLAR PROTEIN SORTING-ASSOCIATED PROTEIN VPS13"/>
    <property type="match status" value="1"/>
</dbReference>
<dbReference type="GO" id="GO:0045324">
    <property type="term" value="P:late endosome to vacuole transport"/>
    <property type="evidence" value="ECO:0007669"/>
    <property type="project" value="UniProtKB-UniRule"/>
</dbReference>
<feature type="region of interest" description="Disordered" evidence="5">
    <location>
        <begin position="86"/>
        <end position="108"/>
    </location>
</feature>
<organism evidence="10 11">
    <name type="scientific">Tuber borchii</name>
    <name type="common">White truffle</name>
    <dbReference type="NCBI Taxonomy" id="42251"/>
    <lineage>
        <taxon>Eukaryota</taxon>
        <taxon>Fungi</taxon>
        <taxon>Dikarya</taxon>
        <taxon>Ascomycota</taxon>
        <taxon>Pezizomycotina</taxon>
        <taxon>Pezizomycetes</taxon>
        <taxon>Pezizales</taxon>
        <taxon>Tuberaceae</taxon>
        <taxon>Tuber</taxon>
    </lineage>
</organism>
<dbReference type="GO" id="GO:0006623">
    <property type="term" value="P:protein targeting to vacuole"/>
    <property type="evidence" value="ECO:0007669"/>
    <property type="project" value="TreeGrafter"/>
</dbReference>
<feature type="compositionally biased region" description="Low complexity" evidence="5">
    <location>
        <begin position="1718"/>
        <end position="1734"/>
    </location>
</feature>
<feature type="compositionally biased region" description="Basic and acidic residues" evidence="5">
    <location>
        <begin position="1673"/>
        <end position="1687"/>
    </location>
</feature>
<gene>
    <name evidence="10" type="ORF">B9Z19DRAFT_996568</name>
</gene>
<feature type="compositionally biased region" description="Basic and acidic residues" evidence="5">
    <location>
        <begin position="95"/>
        <end position="108"/>
    </location>
</feature>
<feature type="domain" description="VPS13-like middle region" evidence="7">
    <location>
        <begin position="1063"/>
        <end position="1841"/>
    </location>
</feature>
<feature type="compositionally biased region" description="Acidic residues" evidence="5">
    <location>
        <begin position="1522"/>
        <end position="1538"/>
    </location>
</feature>
<evidence type="ECO:0000313" key="11">
    <source>
        <dbReference type="Proteomes" id="UP000244722"/>
    </source>
</evidence>
<keyword evidence="4" id="KW-0333">Golgi apparatus</keyword>
<keyword evidence="3 4" id="KW-0445">Lipid transport</keyword>
<dbReference type="Pfam" id="PF25037">
    <property type="entry name" value="VPS13_C"/>
    <property type="match status" value="1"/>
</dbReference>
<feature type="region of interest" description="Disordered" evidence="5">
    <location>
        <begin position="1522"/>
        <end position="1548"/>
    </location>
</feature>
<dbReference type="STRING" id="42251.A0A2T6ZHN4"/>
<dbReference type="InterPro" id="IPR026854">
    <property type="entry name" value="VPS13_N"/>
</dbReference>
<feature type="compositionally biased region" description="Basic and acidic residues" evidence="5">
    <location>
        <begin position="1539"/>
        <end position="1548"/>
    </location>
</feature>